<dbReference type="InterPro" id="IPR001867">
    <property type="entry name" value="OmpR/PhoB-type_DNA-bd"/>
</dbReference>
<evidence type="ECO:0000259" key="4">
    <source>
        <dbReference type="PROSITE" id="PS50110"/>
    </source>
</evidence>
<protein>
    <submittedName>
        <fullName evidence="6">DNA, contig: SP636</fullName>
    </submittedName>
</protein>
<feature type="domain" description="Response regulatory" evidence="4">
    <location>
        <begin position="12"/>
        <end position="126"/>
    </location>
</feature>
<feature type="DNA-binding region" description="OmpR/PhoB-type" evidence="3">
    <location>
        <begin position="134"/>
        <end position="232"/>
    </location>
</feature>
<dbReference type="GO" id="GO:0000976">
    <property type="term" value="F:transcription cis-regulatory region binding"/>
    <property type="evidence" value="ECO:0007669"/>
    <property type="project" value="TreeGrafter"/>
</dbReference>
<name>A0A0C9NI32_SPHPI</name>
<keyword evidence="7" id="KW-1185">Reference proteome</keyword>
<dbReference type="PANTHER" id="PTHR48111">
    <property type="entry name" value="REGULATOR OF RPOS"/>
    <property type="match status" value="1"/>
</dbReference>
<reference evidence="6 7" key="1">
    <citation type="submission" date="2014-08" db="EMBL/GenBank/DDBJ databases">
        <title>Whole genome shotgun sequence of Sphingomonas paucimobilis NBRC 13935.</title>
        <authorList>
            <person name="Hosoyama A."/>
            <person name="Hashimoto M."/>
            <person name="Hosoyama Y."/>
            <person name="Noguchi M."/>
            <person name="Uohara A."/>
            <person name="Ohji S."/>
            <person name="Katano-Makiyama Y."/>
            <person name="Ichikawa N."/>
            <person name="Kimura A."/>
            <person name="Yamazoe A."/>
            <person name="Fujita N."/>
        </authorList>
    </citation>
    <scope>NUCLEOTIDE SEQUENCE [LARGE SCALE GENOMIC DNA]</scope>
    <source>
        <strain evidence="6 7">NBRC 13935</strain>
    </source>
</reference>
<keyword evidence="2" id="KW-0597">Phosphoprotein</keyword>
<gene>
    <name evidence="6" type="ORF">SP6_36_00670</name>
</gene>
<dbReference type="InterPro" id="IPR036388">
    <property type="entry name" value="WH-like_DNA-bd_sf"/>
</dbReference>
<dbReference type="Gene3D" id="6.10.250.690">
    <property type="match status" value="1"/>
</dbReference>
<evidence type="ECO:0000256" key="3">
    <source>
        <dbReference type="PROSITE-ProRule" id="PRU01091"/>
    </source>
</evidence>
<evidence type="ECO:0000256" key="2">
    <source>
        <dbReference type="PROSITE-ProRule" id="PRU00169"/>
    </source>
</evidence>
<dbReference type="Pfam" id="PF00072">
    <property type="entry name" value="Response_reg"/>
    <property type="match status" value="1"/>
</dbReference>
<dbReference type="GO" id="GO:0032993">
    <property type="term" value="C:protein-DNA complex"/>
    <property type="evidence" value="ECO:0007669"/>
    <property type="project" value="TreeGrafter"/>
</dbReference>
<evidence type="ECO:0000313" key="7">
    <source>
        <dbReference type="Proteomes" id="UP000032025"/>
    </source>
</evidence>
<dbReference type="Gene3D" id="3.40.50.2300">
    <property type="match status" value="1"/>
</dbReference>
<keyword evidence="1 3" id="KW-0238">DNA-binding</keyword>
<feature type="modified residue" description="4-aspartylphosphate" evidence="2">
    <location>
        <position position="61"/>
    </location>
</feature>
<dbReference type="Proteomes" id="UP000032025">
    <property type="component" value="Unassembled WGS sequence"/>
</dbReference>
<dbReference type="SUPFAM" id="SSF52172">
    <property type="entry name" value="CheY-like"/>
    <property type="match status" value="1"/>
</dbReference>
<evidence type="ECO:0000256" key="1">
    <source>
        <dbReference type="ARBA" id="ARBA00023125"/>
    </source>
</evidence>
<accession>A0A0C9NI32</accession>
<feature type="domain" description="OmpR/PhoB-type" evidence="5">
    <location>
        <begin position="134"/>
        <end position="232"/>
    </location>
</feature>
<dbReference type="AlphaFoldDB" id="A0A0C9NI32"/>
<dbReference type="GO" id="GO:0005829">
    <property type="term" value="C:cytosol"/>
    <property type="evidence" value="ECO:0007669"/>
    <property type="project" value="TreeGrafter"/>
</dbReference>
<proteinExistence type="predicted"/>
<dbReference type="Gene3D" id="1.10.10.10">
    <property type="entry name" value="Winged helix-like DNA-binding domain superfamily/Winged helix DNA-binding domain"/>
    <property type="match status" value="1"/>
</dbReference>
<evidence type="ECO:0000313" key="6">
    <source>
        <dbReference type="EMBL" id="GAN14348.1"/>
    </source>
</evidence>
<dbReference type="SMART" id="SM00862">
    <property type="entry name" value="Trans_reg_C"/>
    <property type="match status" value="1"/>
</dbReference>
<dbReference type="InterPro" id="IPR039420">
    <property type="entry name" value="WalR-like"/>
</dbReference>
<dbReference type="PANTHER" id="PTHR48111:SF76">
    <property type="entry name" value="TWO-COMPONENT RESPONSE REGULATOR"/>
    <property type="match status" value="1"/>
</dbReference>
<organism evidence="6 7">
    <name type="scientific">Sphingomonas paucimobilis NBRC 13935</name>
    <dbReference type="NCBI Taxonomy" id="1219050"/>
    <lineage>
        <taxon>Bacteria</taxon>
        <taxon>Pseudomonadati</taxon>
        <taxon>Pseudomonadota</taxon>
        <taxon>Alphaproteobacteria</taxon>
        <taxon>Sphingomonadales</taxon>
        <taxon>Sphingomonadaceae</taxon>
        <taxon>Sphingomonas</taxon>
    </lineage>
</organism>
<sequence length="233" mass="25786">MGAGGYADGMAAILVIEDDGATAAAIIAELKQHGHEVTHASDGDAGLELATREAFDAITLDRMLPGLDGLSLVARLRERHITIPVLMLSALSDVDERIAGLRAGGDDYLTKPFDFAEMAMRVEVLLRRREQAEAVVLRGGGIECDLVRRTVKVDGEPVRLLHMEFRLLEFLMRNQGEVMTRRIIFERVWGYYFDPGANLISVHIARLRKKIDRPDRSSPIQTVKGEGYLFDGG</sequence>
<evidence type="ECO:0000259" key="5">
    <source>
        <dbReference type="PROSITE" id="PS51755"/>
    </source>
</evidence>
<dbReference type="InterPro" id="IPR001789">
    <property type="entry name" value="Sig_transdc_resp-reg_receiver"/>
</dbReference>
<dbReference type="PROSITE" id="PS50110">
    <property type="entry name" value="RESPONSE_REGULATORY"/>
    <property type="match status" value="1"/>
</dbReference>
<dbReference type="CDD" id="cd00383">
    <property type="entry name" value="trans_reg_C"/>
    <property type="match status" value="1"/>
</dbReference>
<comment type="caution">
    <text evidence="6">The sequence shown here is derived from an EMBL/GenBank/DDBJ whole genome shotgun (WGS) entry which is preliminary data.</text>
</comment>
<dbReference type="PROSITE" id="PS51755">
    <property type="entry name" value="OMPR_PHOB"/>
    <property type="match status" value="1"/>
</dbReference>
<dbReference type="GO" id="GO:0000156">
    <property type="term" value="F:phosphorelay response regulator activity"/>
    <property type="evidence" value="ECO:0007669"/>
    <property type="project" value="TreeGrafter"/>
</dbReference>
<dbReference type="EMBL" id="BBJS01000036">
    <property type="protein sequence ID" value="GAN14348.1"/>
    <property type="molecule type" value="Genomic_DNA"/>
</dbReference>
<dbReference type="SMART" id="SM00448">
    <property type="entry name" value="REC"/>
    <property type="match status" value="1"/>
</dbReference>
<dbReference type="Pfam" id="PF00486">
    <property type="entry name" value="Trans_reg_C"/>
    <property type="match status" value="1"/>
</dbReference>
<dbReference type="InterPro" id="IPR011006">
    <property type="entry name" value="CheY-like_superfamily"/>
</dbReference>
<dbReference type="GO" id="GO:0006355">
    <property type="term" value="P:regulation of DNA-templated transcription"/>
    <property type="evidence" value="ECO:0007669"/>
    <property type="project" value="InterPro"/>
</dbReference>